<dbReference type="PANTHER" id="PTHR22443">
    <property type="entry name" value="NON-SPECIFIC LETHAL 1, ISOFORM M"/>
    <property type="match status" value="1"/>
</dbReference>
<evidence type="ECO:0000256" key="1">
    <source>
        <dbReference type="SAM" id="MobiDB-lite"/>
    </source>
</evidence>
<feature type="compositionally biased region" description="Basic and acidic residues" evidence="1">
    <location>
        <begin position="90"/>
        <end position="105"/>
    </location>
</feature>
<evidence type="ECO:0000313" key="2">
    <source>
        <dbReference type="EMBL" id="JAT87463.1"/>
    </source>
</evidence>
<dbReference type="InterPro" id="IPR026180">
    <property type="entry name" value="NSL1"/>
</dbReference>
<reference evidence="2" key="1">
    <citation type="submission" date="2015-09" db="EMBL/GenBank/DDBJ databases">
        <title>De novo assembly of Pectinophora gossypiella (Pink Bollworm) gut transcriptome.</title>
        <authorList>
            <person name="Tassone E.E."/>
        </authorList>
    </citation>
    <scope>NUCLEOTIDE SEQUENCE</scope>
</reference>
<feature type="non-terminal residue" evidence="2">
    <location>
        <position position="105"/>
    </location>
</feature>
<dbReference type="EMBL" id="GDQN01003591">
    <property type="protein sequence ID" value="JAT87463.1"/>
    <property type="molecule type" value="Transcribed_RNA"/>
</dbReference>
<proteinExistence type="predicted"/>
<feature type="region of interest" description="Disordered" evidence="1">
    <location>
        <begin position="1"/>
        <end position="34"/>
    </location>
</feature>
<dbReference type="AlphaFoldDB" id="A0A1E1WKC7"/>
<organism evidence="2">
    <name type="scientific">Pectinophora gossypiella</name>
    <name type="common">Cotton pink bollworm</name>
    <name type="synonym">Depressaria gossypiella</name>
    <dbReference type="NCBI Taxonomy" id="13191"/>
    <lineage>
        <taxon>Eukaryota</taxon>
        <taxon>Metazoa</taxon>
        <taxon>Ecdysozoa</taxon>
        <taxon>Arthropoda</taxon>
        <taxon>Hexapoda</taxon>
        <taxon>Insecta</taxon>
        <taxon>Pterygota</taxon>
        <taxon>Neoptera</taxon>
        <taxon>Endopterygota</taxon>
        <taxon>Lepidoptera</taxon>
        <taxon>Glossata</taxon>
        <taxon>Ditrysia</taxon>
        <taxon>Gelechioidea</taxon>
        <taxon>Gelechiidae</taxon>
        <taxon>Apatetrinae</taxon>
        <taxon>Pectinophora</taxon>
    </lineage>
</organism>
<dbReference type="OrthoDB" id="6022640at2759"/>
<dbReference type="GO" id="GO:0035035">
    <property type="term" value="F:histone acetyltransferase binding"/>
    <property type="evidence" value="ECO:0007669"/>
    <property type="project" value="TreeGrafter"/>
</dbReference>
<gene>
    <name evidence="2" type="ORF">g.985</name>
</gene>
<accession>A0A1E1WKC7</accession>
<dbReference type="PANTHER" id="PTHR22443:SF18">
    <property type="entry name" value="NON-SPECIFIC LETHAL 1, ISOFORM M"/>
    <property type="match status" value="1"/>
</dbReference>
<feature type="non-terminal residue" evidence="2">
    <location>
        <position position="1"/>
    </location>
</feature>
<feature type="region of interest" description="Disordered" evidence="1">
    <location>
        <begin position="83"/>
        <end position="105"/>
    </location>
</feature>
<sequence length="105" mass="12114">PPLSRKIRERERDEESTSYERRGVGRASTESRARRQSYDIDNIVIPQSVAANTRPMILTYKEILTPKWRVLDLPEVSLNNGVVKSNRVSTESEVRKKRDEDVSEA</sequence>
<name>A0A1E1WKC7_PECGO</name>
<dbReference type="GO" id="GO:0044545">
    <property type="term" value="C:NSL complex"/>
    <property type="evidence" value="ECO:0007669"/>
    <property type="project" value="TreeGrafter"/>
</dbReference>
<protein>
    <recommendedName>
        <fullName evidence="3">PEHE domain-containing protein</fullName>
    </recommendedName>
</protein>
<evidence type="ECO:0008006" key="3">
    <source>
        <dbReference type="Google" id="ProtNLM"/>
    </source>
</evidence>